<keyword evidence="2" id="KW-0677">Repeat</keyword>
<dbReference type="OrthoDB" id="538223at2759"/>
<dbReference type="InterPro" id="IPR042627">
    <property type="entry name" value="FBXW2"/>
</dbReference>
<evidence type="ECO:0000259" key="4">
    <source>
        <dbReference type="PROSITE" id="PS50181"/>
    </source>
</evidence>
<dbReference type="AlphaFoldDB" id="A0A8J4QF72"/>
<dbReference type="InterPro" id="IPR036047">
    <property type="entry name" value="F-box-like_dom_sf"/>
</dbReference>
<dbReference type="Pfam" id="PF12937">
    <property type="entry name" value="F-box-like"/>
    <property type="match status" value="1"/>
</dbReference>
<evidence type="ECO:0000256" key="2">
    <source>
        <dbReference type="ARBA" id="ARBA00022737"/>
    </source>
</evidence>
<gene>
    <name evidence="5" type="ORF">CMV_025776</name>
</gene>
<feature type="domain" description="F-box" evidence="4">
    <location>
        <begin position="20"/>
        <end position="66"/>
    </location>
</feature>
<dbReference type="SUPFAM" id="SSF81383">
    <property type="entry name" value="F-box domain"/>
    <property type="match status" value="1"/>
</dbReference>
<dbReference type="InterPro" id="IPR001810">
    <property type="entry name" value="F-box_dom"/>
</dbReference>
<dbReference type="PROSITE" id="PS50181">
    <property type="entry name" value="FBOX"/>
    <property type="match status" value="1"/>
</dbReference>
<feature type="region of interest" description="Disordered" evidence="3">
    <location>
        <begin position="1"/>
        <end position="21"/>
    </location>
</feature>
<dbReference type="PANTHER" id="PTHR44436:SF1">
    <property type="entry name" value="F-BOX_WD REPEAT-CONTAINING PROTEIN 2"/>
    <property type="match status" value="1"/>
</dbReference>
<accession>A0A8J4QF72</accession>
<dbReference type="Proteomes" id="UP000737018">
    <property type="component" value="Unassembled WGS sequence"/>
</dbReference>
<evidence type="ECO:0000256" key="3">
    <source>
        <dbReference type="SAM" id="MobiDB-lite"/>
    </source>
</evidence>
<dbReference type="CDD" id="cd09917">
    <property type="entry name" value="F-box_SF"/>
    <property type="match status" value="1"/>
</dbReference>
<comment type="caution">
    <text evidence="5">The sequence shown here is derived from an EMBL/GenBank/DDBJ whole genome shotgun (WGS) entry which is preliminary data.</text>
</comment>
<evidence type="ECO:0000256" key="1">
    <source>
        <dbReference type="ARBA" id="ARBA00022574"/>
    </source>
</evidence>
<evidence type="ECO:0000313" key="5">
    <source>
        <dbReference type="EMBL" id="KAF3948197.1"/>
    </source>
</evidence>
<protein>
    <recommendedName>
        <fullName evidence="4">F-box domain-containing protein</fullName>
    </recommendedName>
</protein>
<evidence type="ECO:0000313" key="6">
    <source>
        <dbReference type="Proteomes" id="UP000737018"/>
    </source>
</evidence>
<sequence>MGPTPSSANDRSERKKRNAKTTIQSLEHDTLCMIFALLDFFDLARCSAVCKYWNTIINKSKLLREFYAKQKQNSTDFSNKSTCSETSLKTYLEELAMEHHGFSLQEGLIDIDQWKGHSVGSWLYTSGR</sequence>
<dbReference type="EMBL" id="JRKL02007038">
    <property type="protein sequence ID" value="KAF3948197.1"/>
    <property type="molecule type" value="Genomic_DNA"/>
</dbReference>
<proteinExistence type="predicted"/>
<organism evidence="5 6">
    <name type="scientific">Castanea mollissima</name>
    <name type="common">Chinese chestnut</name>
    <dbReference type="NCBI Taxonomy" id="60419"/>
    <lineage>
        <taxon>Eukaryota</taxon>
        <taxon>Viridiplantae</taxon>
        <taxon>Streptophyta</taxon>
        <taxon>Embryophyta</taxon>
        <taxon>Tracheophyta</taxon>
        <taxon>Spermatophyta</taxon>
        <taxon>Magnoliopsida</taxon>
        <taxon>eudicotyledons</taxon>
        <taxon>Gunneridae</taxon>
        <taxon>Pentapetalae</taxon>
        <taxon>rosids</taxon>
        <taxon>fabids</taxon>
        <taxon>Fagales</taxon>
        <taxon>Fagaceae</taxon>
        <taxon>Castanea</taxon>
    </lineage>
</organism>
<keyword evidence="1" id="KW-0853">WD repeat</keyword>
<dbReference type="PANTHER" id="PTHR44436">
    <property type="entry name" value="F-BOX/WD REPEAT-CONTAINING PROTEIN 2"/>
    <property type="match status" value="1"/>
</dbReference>
<dbReference type="SMART" id="SM00256">
    <property type="entry name" value="FBOX"/>
    <property type="match status" value="1"/>
</dbReference>
<dbReference type="Gene3D" id="1.20.1280.50">
    <property type="match status" value="1"/>
</dbReference>
<keyword evidence="6" id="KW-1185">Reference proteome</keyword>
<reference evidence="5" key="1">
    <citation type="submission" date="2020-03" db="EMBL/GenBank/DDBJ databases">
        <title>Castanea mollissima Vanexum genome sequencing.</title>
        <authorList>
            <person name="Staton M."/>
        </authorList>
    </citation>
    <scope>NUCLEOTIDE SEQUENCE</scope>
    <source>
        <tissue evidence="5">Leaf</tissue>
    </source>
</reference>
<name>A0A8J4QF72_9ROSI</name>